<dbReference type="Gene3D" id="3.30.70.1230">
    <property type="entry name" value="Nucleotide cyclase"/>
    <property type="match status" value="1"/>
</dbReference>
<evidence type="ECO:0000256" key="6">
    <source>
        <dbReference type="ARBA" id="ARBA00023239"/>
    </source>
</evidence>
<dbReference type="GO" id="GO:0035556">
    <property type="term" value="P:intracellular signal transduction"/>
    <property type="evidence" value="ECO:0007669"/>
    <property type="project" value="InterPro"/>
</dbReference>
<dbReference type="OrthoDB" id="1890790at2759"/>
<dbReference type="GO" id="GO:0000166">
    <property type="term" value="F:nucleotide binding"/>
    <property type="evidence" value="ECO:0007669"/>
    <property type="project" value="UniProtKB-KW"/>
</dbReference>
<comment type="caution">
    <text evidence="8">The sequence shown here is derived from an EMBL/GenBank/DDBJ whole genome shotgun (WGS) entry which is preliminary data.</text>
</comment>
<comment type="subcellular location">
    <subcellularLocation>
        <location evidence="1">Membrane</location>
    </subcellularLocation>
</comment>
<evidence type="ECO:0000259" key="7">
    <source>
        <dbReference type="PROSITE" id="PS50125"/>
    </source>
</evidence>
<evidence type="ECO:0000256" key="1">
    <source>
        <dbReference type="ARBA" id="ARBA00004370"/>
    </source>
</evidence>
<dbReference type="GO" id="GO:0007168">
    <property type="term" value="P:receptor guanylyl cyclase signaling pathway"/>
    <property type="evidence" value="ECO:0007669"/>
    <property type="project" value="TreeGrafter"/>
</dbReference>
<dbReference type="InterPro" id="IPR001054">
    <property type="entry name" value="A/G_cyclase"/>
</dbReference>
<evidence type="ECO:0000256" key="2">
    <source>
        <dbReference type="ARBA" id="ARBA00022692"/>
    </source>
</evidence>
<evidence type="ECO:0000256" key="3">
    <source>
        <dbReference type="ARBA" id="ARBA00022741"/>
    </source>
</evidence>
<proteinExistence type="predicted"/>
<dbReference type="AlphaFoldDB" id="A0A433T008"/>
<keyword evidence="4" id="KW-1133">Transmembrane helix</keyword>
<protein>
    <recommendedName>
        <fullName evidence="7">Guanylate cyclase domain-containing protein</fullName>
    </recommendedName>
</protein>
<sequence>MRSVCLSLLPSRGVRIKSGFCTGTVAAGIVGLKMPRYLLFGDTVNTAARMQSTCNALGIQVAPSSGEILSGLGVYRLEKREHVQIKGKGEMYTYWLLDKRIPHSRSPVLSTQLF</sequence>
<evidence type="ECO:0000256" key="4">
    <source>
        <dbReference type="ARBA" id="ARBA00022989"/>
    </source>
</evidence>
<keyword evidence="6" id="KW-0456">Lyase</keyword>
<feature type="domain" description="Guanylate cyclase" evidence="7">
    <location>
        <begin position="1"/>
        <end position="51"/>
    </location>
</feature>
<dbReference type="CDD" id="cd07302">
    <property type="entry name" value="CHD"/>
    <property type="match status" value="1"/>
</dbReference>
<reference evidence="8 9" key="1">
    <citation type="submission" date="2019-01" db="EMBL/GenBank/DDBJ databases">
        <title>A draft genome assembly of the solar-powered sea slug Elysia chlorotica.</title>
        <authorList>
            <person name="Cai H."/>
            <person name="Li Q."/>
            <person name="Fang X."/>
            <person name="Li J."/>
            <person name="Curtis N.E."/>
            <person name="Altenburger A."/>
            <person name="Shibata T."/>
            <person name="Feng M."/>
            <person name="Maeda T."/>
            <person name="Schwartz J.A."/>
            <person name="Shigenobu S."/>
            <person name="Lundholm N."/>
            <person name="Nishiyama T."/>
            <person name="Yang H."/>
            <person name="Hasebe M."/>
            <person name="Li S."/>
            <person name="Pierce S.K."/>
            <person name="Wang J."/>
        </authorList>
    </citation>
    <scope>NUCLEOTIDE SEQUENCE [LARGE SCALE GENOMIC DNA]</scope>
    <source>
        <strain evidence="8">EC2010</strain>
        <tissue evidence="8">Whole organism of an adult</tissue>
    </source>
</reference>
<gene>
    <name evidence="8" type="ORF">EGW08_017363</name>
</gene>
<dbReference type="EMBL" id="RQTK01000791">
    <property type="protein sequence ID" value="RUS74875.1"/>
    <property type="molecule type" value="Genomic_DNA"/>
</dbReference>
<dbReference type="PANTHER" id="PTHR11920">
    <property type="entry name" value="GUANYLYL CYCLASE"/>
    <property type="match status" value="1"/>
</dbReference>
<dbReference type="STRING" id="188477.A0A433T008"/>
<dbReference type="InterPro" id="IPR050401">
    <property type="entry name" value="Cyclic_nucleotide_synthase"/>
</dbReference>
<evidence type="ECO:0000256" key="5">
    <source>
        <dbReference type="ARBA" id="ARBA00023136"/>
    </source>
</evidence>
<accession>A0A433T008</accession>
<keyword evidence="2" id="KW-0812">Transmembrane</keyword>
<evidence type="ECO:0000313" key="8">
    <source>
        <dbReference type="EMBL" id="RUS74875.1"/>
    </source>
</evidence>
<keyword evidence="3" id="KW-0547">Nucleotide-binding</keyword>
<dbReference type="SUPFAM" id="SSF55073">
    <property type="entry name" value="Nucleotide cyclase"/>
    <property type="match status" value="1"/>
</dbReference>
<organism evidence="8 9">
    <name type="scientific">Elysia chlorotica</name>
    <name type="common">Eastern emerald elysia</name>
    <name type="synonym">Sea slug</name>
    <dbReference type="NCBI Taxonomy" id="188477"/>
    <lineage>
        <taxon>Eukaryota</taxon>
        <taxon>Metazoa</taxon>
        <taxon>Spiralia</taxon>
        <taxon>Lophotrochozoa</taxon>
        <taxon>Mollusca</taxon>
        <taxon>Gastropoda</taxon>
        <taxon>Heterobranchia</taxon>
        <taxon>Euthyneura</taxon>
        <taxon>Panpulmonata</taxon>
        <taxon>Sacoglossa</taxon>
        <taxon>Placobranchoidea</taxon>
        <taxon>Plakobranchidae</taxon>
        <taxon>Elysia</taxon>
    </lineage>
</organism>
<dbReference type="PROSITE" id="PS50125">
    <property type="entry name" value="GUANYLATE_CYCLASE_2"/>
    <property type="match status" value="1"/>
</dbReference>
<dbReference type="GO" id="GO:0004383">
    <property type="term" value="F:guanylate cyclase activity"/>
    <property type="evidence" value="ECO:0007669"/>
    <property type="project" value="TreeGrafter"/>
</dbReference>
<dbReference type="GO" id="GO:0005886">
    <property type="term" value="C:plasma membrane"/>
    <property type="evidence" value="ECO:0007669"/>
    <property type="project" value="TreeGrafter"/>
</dbReference>
<keyword evidence="9" id="KW-1185">Reference proteome</keyword>
<dbReference type="InterPro" id="IPR029787">
    <property type="entry name" value="Nucleotide_cyclase"/>
</dbReference>
<dbReference type="GO" id="GO:0001653">
    <property type="term" value="F:peptide receptor activity"/>
    <property type="evidence" value="ECO:0007669"/>
    <property type="project" value="TreeGrafter"/>
</dbReference>
<evidence type="ECO:0000313" key="9">
    <source>
        <dbReference type="Proteomes" id="UP000271974"/>
    </source>
</evidence>
<dbReference type="GO" id="GO:0004016">
    <property type="term" value="F:adenylate cyclase activity"/>
    <property type="evidence" value="ECO:0007669"/>
    <property type="project" value="TreeGrafter"/>
</dbReference>
<dbReference type="Proteomes" id="UP000271974">
    <property type="component" value="Unassembled WGS sequence"/>
</dbReference>
<name>A0A433T008_ELYCH</name>
<dbReference type="Pfam" id="PF00211">
    <property type="entry name" value="Guanylate_cyc"/>
    <property type="match status" value="1"/>
</dbReference>
<keyword evidence="5" id="KW-0472">Membrane</keyword>
<dbReference type="PANTHER" id="PTHR11920:SF335">
    <property type="entry name" value="GUANYLATE CYCLASE"/>
    <property type="match status" value="1"/>
</dbReference>